<dbReference type="EMBL" id="SAVA01000015">
    <property type="protein sequence ID" value="RWR48388.1"/>
    <property type="molecule type" value="Genomic_DNA"/>
</dbReference>
<reference evidence="3" key="2">
    <citation type="submission" date="2019-01" db="EMBL/GenBank/DDBJ databases">
        <title>Sinorhodobacter populi sp. nov. isolated from the symptomatic bark tissue of Populus euramericana canker.</title>
        <authorList>
            <person name="Li Y."/>
        </authorList>
    </citation>
    <scope>NUCLEOTIDE SEQUENCE [LARGE SCALE GENOMIC DNA]</scope>
    <source>
        <strain evidence="3">CGMCC 1.12963</strain>
    </source>
</reference>
<dbReference type="InterPro" id="IPR011042">
    <property type="entry name" value="6-blade_b-propeller_TolB-like"/>
</dbReference>
<comment type="caution">
    <text evidence="2">The sequence shown here is derived from an EMBL/GenBank/DDBJ whole genome shotgun (WGS) entry which is preliminary data.</text>
</comment>
<evidence type="ECO:0000259" key="1">
    <source>
        <dbReference type="Pfam" id="PF08450"/>
    </source>
</evidence>
<organism evidence="2 3">
    <name type="scientific">Paenirhodobacter huangdaonensis</name>
    <dbReference type="NCBI Taxonomy" id="2501515"/>
    <lineage>
        <taxon>Bacteria</taxon>
        <taxon>Pseudomonadati</taxon>
        <taxon>Pseudomonadota</taxon>
        <taxon>Alphaproteobacteria</taxon>
        <taxon>Rhodobacterales</taxon>
        <taxon>Rhodobacter group</taxon>
        <taxon>Paenirhodobacter</taxon>
    </lineage>
</organism>
<sequence length="374" mass="39675">MSLIADIIDRLFHPNRDPHAVPVLDGAFSPNRLLEQAQPVSPVLEGADDFLVLKAEGAPGFLVSVPEGLVRLADGERSLFAATEAAAGAMAPRKEGGLFVALEGRGVLALDAAGRVLWQAAQVAGRPLRAVSALATGPDGRLYAADASQTHSVSDWKTDLMQAGAPSGRIVALDPATGAGEELATGLAWPAGVCVSADGGQLWFSEAWTHRLWSLDLVGGTRRLITRNFTGYPGRIVAQGAGFWISFFALRTELTEFVLSERAFCERMMAEVPRDLWIGPALNSRMAHLAPTQLGGIKKLGIEKAWAPPRSYGLAALFDAQGEGVASWHSRVGGPFHGITALRSTGGRVFALSKGEGVIVELPQTETWLREDAA</sequence>
<accession>A0A443LH07</accession>
<dbReference type="GO" id="GO:0016787">
    <property type="term" value="F:hydrolase activity"/>
    <property type="evidence" value="ECO:0007669"/>
    <property type="project" value="TreeGrafter"/>
</dbReference>
<name>A0A443LH07_9RHOB</name>
<evidence type="ECO:0000313" key="2">
    <source>
        <dbReference type="EMBL" id="RWR48388.1"/>
    </source>
</evidence>
<gene>
    <name evidence="2" type="ORF">EOW66_18315</name>
</gene>
<dbReference type="Proteomes" id="UP000288071">
    <property type="component" value="Unassembled WGS sequence"/>
</dbReference>
<dbReference type="SUPFAM" id="SSF63829">
    <property type="entry name" value="Calcium-dependent phosphotriesterase"/>
    <property type="match status" value="1"/>
</dbReference>
<reference evidence="2 3" key="1">
    <citation type="submission" date="2019-01" db="EMBL/GenBank/DDBJ databases">
        <title>Sinorhodobacter populi sp. nov. isolated from the symptomatic bark tissue of Populus euramericana canker.</title>
        <authorList>
            <person name="Xu G."/>
        </authorList>
    </citation>
    <scope>NUCLEOTIDE SEQUENCE [LARGE SCALE GENOMIC DNA]</scope>
    <source>
        <strain evidence="2 3">CGMCC 1.12963</strain>
    </source>
</reference>
<dbReference type="PANTHER" id="PTHR10426:SF88">
    <property type="entry name" value="ADIPOCYTE PLASMA MEMBRANE-ASSOCIATED PROTEIN HEMOMUCIN-RELATED"/>
    <property type="match status" value="1"/>
</dbReference>
<feature type="domain" description="SMP-30/Gluconolactonase/LRE-like region" evidence="1">
    <location>
        <begin position="72"/>
        <end position="223"/>
    </location>
</feature>
<dbReference type="Pfam" id="PF08450">
    <property type="entry name" value="SGL"/>
    <property type="match status" value="1"/>
</dbReference>
<dbReference type="PANTHER" id="PTHR10426">
    <property type="entry name" value="STRICTOSIDINE SYNTHASE-RELATED"/>
    <property type="match status" value="1"/>
</dbReference>
<proteinExistence type="predicted"/>
<dbReference type="Gene3D" id="2.120.10.30">
    <property type="entry name" value="TolB, C-terminal domain"/>
    <property type="match status" value="1"/>
</dbReference>
<dbReference type="InterPro" id="IPR013658">
    <property type="entry name" value="SGL"/>
</dbReference>
<dbReference type="RefSeq" id="WP_128157776.1">
    <property type="nucleotide sequence ID" value="NZ_JBHSOM010000019.1"/>
</dbReference>
<dbReference type="AlphaFoldDB" id="A0A443LH07"/>
<evidence type="ECO:0000313" key="3">
    <source>
        <dbReference type="Proteomes" id="UP000288071"/>
    </source>
</evidence>
<protein>
    <recommendedName>
        <fullName evidence="1">SMP-30/Gluconolactonase/LRE-like region domain-containing protein</fullName>
    </recommendedName>
</protein>
<keyword evidence="3" id="KW-1185">Reference proteome</keyword>